<evidence type="ECO:0000256" key="1">
    <source>
        <dbReference type="SAM" id="MobiDB-lite"/>
    </source>
</evidence>
<keyword evidence="3" id="KW-1185">Reference proteome</keyword>
<evidence type="ECO:0000313" key="3">
    <source>
        <dbReference type="Proteomes" id="UP000005408"/>
    </source>
</evidence>
<dbReference type="EnsemblMetazoa" id="G28477.1">
    <property type="protein sequence ID" value="G28477.1:cds"/>
    <property type="gene ID" value="G28477"/>
</dbReference>
<feature type="compositionally biased region" description="Gly residues" evidence="1">
    <location>
        <begin position="1"/>
        <end position="11"/>
    </location>
</feature>
<dbReference type="InterPro" id="IPR012340">
    <property type="entry name" value="NA-bd_OB-fold"/>
</dbReference>
<dbReference type="Proteomes" id="UP000005408">
    <property type="component" value="Unassembled WGS sequence"/>
</dbReference>
<proteinExistence type="predicted"/>
<sequence>MALAGAAGGDGAPSPKKHKSSPFQAAQQKIYIMETPEIRKNPTDAKEYAVTNVLSTTTAFNTRHELYLTIKHLEKIKKSTGKCLLIRGFSQRDDHSIRITDTTIVMDTAMEKSISTEIIKKHIEPDILSIAEIKTKQKGDRVSVKGHVDKITNVLETKTSKRRIITLTDQSGSLDVKMWGSHVNKLTNQYDDITIICLTVDLYMGRVSLNSNTSTTLQVMQQEQSIHGKIEAASFERNQMSIMINDVIYNLTEELMKRIFPEMNYIDNMRVSINVKGNSIVQINMVTAENDWELQLEQHE</sequence>
<dbReference type="Gene3D" id="2.40.50.140">
    <property type="entry name" value="Nucleic acid-binding proteins"/>
    <property type="match status" value="1"/>
</dbReference>
<reference evidence="2" key="1">
    <citation type="submission" date="2022-08" db="UniProtKB">
        <authorList>
            <consortium name="EnsemblMetazoa"/>
        </authorList>
    </citation>
    <scope>IDENTIFICATION</scope>
    <source>
        <strain evidence="2">05x7-T-G4-1.051#20</strain>
    </source>
</reference>
<organism evidence="2 3">
    <name type="scientific">Magallana gigas</name>
    <name type="common">Pacific oyster</name>
    <name type="synonym">Crassostrea gigas</name>
    <dbReference type="NCBI Taxonomy" id="29159"/>
    <lineage>
        <taxon>Eukaryota</taxon>
        <taxon>Metazoa</taxon>
        <taxon>Spiralia</taxon>
        <taxon>Lophotrochozoa</taxon>
        <taxon>Mollusca</taxon>
        <taxon>Bivalvia</taxon>
        <taxon>Autobranchia</taxon>
        <taxon>Pteriomorphia</taxon>
        <taxon>Ostreida</taxon>
        <taxon>Ostreoidea</taxon>
        <taxon>Ostreidae</taxon>
        <taxon>Magallana</taxon>
    </lineage>
</organism>
<accession>A0A8W8LPX0</accession>
<feature type="region of interest" description="Disordered" evidence="1">
    <location>
        <begin position="1"/>
        <end position="24"/>
    </location>
</feature>
<protein>
    <submittedName>
        <fullName evidence="2">Uncharacterized protein</fullName>
    </submittedName>
</protein>
<evidence type="ECO:0000313" key="2">
    <source>
        <dbReference type="EnsemblMetazoa" id="G28477.1:cds"/>
    </source>
</evidence>
<dbReference type="AlphaFoldDB" id="A0A8W8LPX0"/>
<name>A0A8W8LPX0_MAGGI</name>
<dbReference type="SUPFAM" id="SSF50249">
    <property type="entry name" value="Nucleic acid-binding proteins"/>
    <property type="match status" value="1"/>
</dbReference>